<accession>A0A1B2I9W3</accession>
<protein>
    <submittedName>
        <fullName evidence="1">Nuclease SbcCD D subunit</fullName>
    </submittedName>
</protein>
<dbReference type="KEGG" id="vg:29056994"/>
<organism evidence="1 2">
    <name type="scientific">Erwinia phage vB_EamM_Asesino</name>
    <dbReference type="NCBI Taxonomy" id="1883370"/>
    <lineage>
        <taxon>Viruses</taxon>
        <taxon>Duplodnaviria</taxon>
        <taxon>Heunggongvirae</taxon>
        <taxon>Uroviricota</taxon>
        <taxon>Caudoviricetes</taxon>
        <taxon>Chimalliviridae</taxon>
        <taxon>Erskinevirus</taxon>
        <taxon>Erskinevirus asesino</taxon>
    </lineage>
</organism>
<keyword evidence="2" id="KW-1185">Reference proteome</keyword>
<proteinExistence type="predicted"/>
<dbReference type="RefSeq" id="YP_009290662.1">
    <property type="nucleotide sequence ID" value="NC_031107.2"/>
</dbReference>
<dbReference type="SUPFAM" id="SSF56300">
    <property type="entry name" value="Metallo-dependent phosphatases"/>
    <property type="match status" value="1"/>
</dbReference>
<dbReference type="GeneID" id="29056994"/>
<sequence>MCQTSKVKHKRSHSHKLKRAVSAMVMTITNPPHKPVGVKRIFSTGDVHLLHKRVPTWHIVMVFKEALLACGNTIDALYIAGDLFDDSRQLRQEDSHEAVGFLTWLLNWAKETNTAVRVVEGTPSHDHNQSKIVESLNATIGADCLYLEKIGVFYDSALETYVGWVQDEYKANGAPEINAKSTEAEMAELMATRGLEKVGFFFMHGCFQFQLPIESPRSFNEEFWESRVEHLIIIHHDHRRKQKGKIRVTGSPERLSQGEEEDKGFAIVDFTPEIARDYFLVNPRACPQRKVRAQEDYEAQYAECLSALEYIDSHPSACIGRFEVEYYPGSPLAEHVNQWKKEYSFHVSGERVRTSEEEELLVQGFSIDAPVDEIITQDNVERIMLEELAPFKYDAAIVTSIIRSVA</sequence>
<gene>
    <name evidence="1" type="ORF">ASESINO_44</name>
</gene>
<dbReference type="OrthoDB" id="5080at10239"/>
<name>A0A1B2I9W3_9CAUD</name>
<evidence type="ECO:0000313" key="2">
    <source>
        <dbReference type="Proteomes" id="UP000202181"/>
    </source>
</evidence>
<dbReference type="Proteomes" id="UP000202181">
    <property type="component" value="Segment"/>
</dbReference>
<dbReference type="EMBL" id="KX397364">
    <property type="protein sequence ID" value="ANZ48057.1"/>
    <property type="molecule type" value="Genomic_DNA"/>
</dbReference>
<dbReference type="Gene3D" id="3.60.21.10">
    <property type="match status" value="1"/>
</dbReference>
<evidence type="ECO:0000313" key="1">
    <source>
        <dbReference type="EMBL" id="ANZ48057.1"/>
    </source>
</evidence>
<reference evidence="1" key="1">
    <citation type="submission" date="2016-06" db="EMBL/GenBank/DDBJ databases">
        <authorList>
            <person name="Berg J.A."/>
            <person name="Hyde J.R."/>
            <person name="Breakwell D.P."/>
            <person name="Hope S."/>
            <person name="Grose J.H."/>
        </authorList>
    </citation>
    <scope>NUCLEOTIDE SEQUENCE [LARGE SCALE GENOMIC DNA]</scope>
</reference>
<dbReference type="InterPro" id="IPR029052">
    <property type="entry name" value="Metallo-depent_PP-like"/>
</dbReference>